<sequence length="184" mass="20468">RDRDRSRDRNRVSFGDPNFSGNVFPGFGSTTTRRTESDFGGRFAPIPNPGIGGDSFRNNPDGSRNTLLREPRYFVVASRMVRPGQVYRVAVTIFPSPTQMAEIEVRASLLRNGVDIGSDTRLCQPNSPETLMIRVPRTSVVGHYRLRVEGNDNGLVGGTAFVNETDLNFSQRSMTIFIQTDKPV</sequence>
<evidence type="ECO:0000313" key="3">
    <source>
        <dbReference type="Proteomes" id="UP000708208"/>
    </source>
</evidence>
<accession>A0A8J2LBP9</accession>
<evidence type="ECO:0000313" key="2">
    <source>
        <dbReference type="EMBL" id="CAG7829031.1"/>
    </source>
</evidence>
<feature type="non-terminal residue" evidence="2">
    <location>
        <position position="184"/>
    </location>
</feature>
<organism evidence="2 3">
    <name type="scientific">Allacma fusca</name>
    <dbReference type="NCBI Taxonomy" id="39272"/>
    <lineage>
        <taxon>Eukaryota</taxon>
        <taxon>Metazoa</taxon>
        <taxon>Ecdysozoa</taxon>
        <taxon>Arthropoda</taxon>
        <taxon>Hexapoda</taxon>
        <taxon>Collembola</taxon>
        <taxon>Symphypleona</taxon>
        <taxon>Sminthuridae</taxon>
        <taxon>Allacma</taxon>
    </lineage>
</organism>
<reference evidence="2" key="1">
    <citation type="submission" date="2021-06" db="EMBL/GenBank/DDBJ databases">
        <authorList>
            <person name="Hodson N. C."/>
            <person name="Mongue J. A."/>
            <person name="Jaron S. K."/>
        </authorList>
    </citation>
    <scope>NUCLEOTIDE SEQUENCE</scope>
</reference>
<gene>
    <name evidence="2" type="ORF">AFUS01_LOCUS38917</name>
</gene>
<feature type="compositionally biased region" description="Basic and acidic residues" evidence="1">
    <location>
        <begin position="1"/>
        <end position="11"/>
    </location>
</feature>
<dbReference type="OrthoDB" id="6359008at2759"/>
<protein>
    <submittedName>
        <fullName evidence="2">Uncharacterized protein</fullName>
    </submittedName>
</protein>
<dbReference type="Proteomes" id="UP000708208">
    <property type="component" value="Unassembled WGS sequence"/>
</dbReference>
<evidence type="ECO:0000256" key="1">
    <source>
        <dbReference type="SAM" id="MobiDB-lite"/>
    </source>
</evidence>
<comment type="caution">
    <text evidence="2">The sequence shown here is derived from an EMBL/GenBank/DDBJ whole genome shotgun (WGS) entry which is preliminary data.</text>
</comment>
<feature type="non-terminal residue" evidence="2">
    <location>
        <position position="1"/>
    </location>
</feature>
<keyword evidence="3" id="KW-1185">Reference proteome</keyword>
<dbReference type="AlphaFoldDB" id="A0A8J2LBP9"/>
<feature type="region of interest" description="Disordered" evidence="1">
    <location>
        <begin position="1"/>
        <end position="64"/>
    </location>
</feature>
<dbReference type="EMBL" id="CAJVCH010549854">
    <property type="protein sequence ID" value="CAG7829031.1"/>
    <property type="molecule type" value="Genomic_DNA"/>
</dbReference>
<name>A0A8J2LBP9_9HEXA</name>
<proteinExistence type="predicted"/>